<keyword evidence="2" id="KW-1185">Reference proteome</keyword>
<feature type="non-terminal residue" evidence="1">
    <location>
        <position position="328"/>
    </location>
</feature>
<reference evidence="1" key="1">
    <citation type="submission" date="2021-06" db="EMBL/GenBank/DDBJ databases">
        <authorList>
            <person name="Kallberg Y."/>
            <person name="Tangrot J."/>
            <person name="Rosling A."/>
        </authorList>
    </citation>
    <scope>NUCLEOTIDE SEQUENCE</scope>
    <source>
        <strain evidence="1">MA461A</strain>
    </source>
</reference>
<sequence>MASALREKLKQFENLNSQNNRPLPPLPNKFPKSTRNSNQNKINEDKDDKNDKAEPAFKKINKVAARLKAFENDKNTVSESILSKIKPIKRTVNKTIDTSLTSLPSNNEKSMNQQSSPIRSPVSQSSIRSPVSIESDLLKYKGHHRDDSFSKSTSDYQSEASQLRLSDNEHSVASTGMTSPIESSSMEKEELEILKKEYETMRLRQSQETDTKIHQLKNELERLKFDHKMELEKVRKELKDQEIQNEERLRNQQDEQINKIIRDNDIEKNKLMKELESIKILKDEAENNLIENKQYSNQEKLLLSQEHEREMEKLKDDHSNQIKIYLSV</sequence>
<accession>A0ACA9RIB9</accession>
<dbReference type="Proteomes" id="UP000789920">
    <property type="component" value="Unassembled WGS sequence"/>
</dbReference>
<evidence type="ECO:0000313" key="2">
    <source>
        <dbReference type="Proteomes" id="UP000789920"/>
    </source>
</evidence>
<evidence type="ECO:0000313" key="1">
    <source>
        <dbReference type="EMBL" id="CAG8794064.1"/>
    </source>
</evidence>
<proteinExistence type="predicted"/>
<name>A0ACA9RIB9_9GLOM</name>
<comment type="caution">
    <text evidence="1">The sequence shown here is derived from an EMBL/GenBank/DDBJ whole genome shotgun (WGS) entry which is preliminary data.</text>
</comment>
<organism evidence="1 2">
    <name type="scientific">Racocetra persica</name>
    <dbReference type="NCBI Taxonomy" id="160502"/>
    <lineage>
        <taxon>Eukaryota</taxon>
        <taxon>Fungi</taxon>
        <taxon>Fungi incertae sedis</taxon>
        <taxon>Mucoromycota</taxon>
        <taxon>Glomeromycotina</taxon>
        <taxon>Glomeromycetes</taxon>
        <taxon>Diversisporales</taxon>
        <taxon>Gigasporaceae</taxon>
        <taxon>Racocetra</taxon>
    </lineage>
</organism>
<gene>
    <name evidence="1" type="ORF">RPERSI_LOCUS19683</name>
</gene>
<protein>
    <submittedName>
        <fullName evidence="1">28551_t:CDS:1</fullName>
    </submittedName>
</protein>
<dbReference type="EMBL" id="CAJVQC010054345">
    <property type="protein sequence ID" value="CAG8794064.1"/>
    <property type="molecule type" value="Genomic_DNA"/>
</dbReference>